<sequence>MFGLGLPEMGIIAVLAILIFGPKKIPELGNALGKTLRSFKEGVGQSDDRDVDREKDKEEEGQPKV</sequence>
<dbReference type="NCBIfam" id="TIGR01411">
    <property type="entry name" value="tatAE"/>
    <property type="match status" value="1"/>
</dbReference>
<keyword evidence="7 9" id="KW-0811">Translocation</keyword>
<evidence type="ECO:0000256" key="5">
    <source>
        <dbReference type="ARBA" id="ARBA00022927"/>
    </source>
</evidence>
<gene>
    <name evidence="9" type="primary">tatA</name>
    <name evidence="11" type="ORF">Osc7112_5796</name>
</gene>
<dbReference type="NCBIfam" id="NF011430">
    <property type="entry name" value="PRK14861.1"/>
    <property type="match status" value="1"/>
</dbReference>
<dbReference type="InterPro" id="IPR006312">
    <property type="entry name" value="TatA/E"/>
</dbReference>
<evidence type="ECO:0000256" key="4">
    <source>
        <dbReference type="ARBA" id="ARBA00022692"/>
    </source>
</evidence>
<dbReference type="PANTHER" id="PTHR42982">
    <property type="entry name" value="SEC-INDEPENDENT PROTEIN TRANSLOCASE PROTEIN TATA"/>
    <property type="match status" value="1"/>
</dbReference>
<protein>
    <recommendedName>
        <fullName evidence="9">Sec-independent protein translocase protein TatA</fullName>
    </recommendedName>
</protein>
<keyword evidence="6 9" id="KW-1133">Transmembrane helix</keyword>
<evidence type="ECO:0000256" key="10">
    <source>
        <dbReference type="SAM" id="MobiDB-lite"/>
    </source>
</evidence>
<dbReference type="STRING" id="179408.Osc7112_5796"/>
<feature type="compositionally biased region" description="Basic and acidic residues" evidence="10">
    <location>
        <begin position="46"/>
        <end position="65"/>
    </location>
</feature>
<dbReference type="eggNOG" id="COG1826">
    <property type="taxonomic scope" value="Bacteria"/>
</dbReference>
<comment type="similarity">
    <text evidence="9">Belongs to the TatA/E family.</text>
</comment>
<comment type="subunit">
    <text evidence="9">Forms a complex with TatC.</text>
</comment>
<dbReference type="HOGENOM" id="CLU_086034_6_1_3"/>
<dbReference type="PANTHER" id="PTHR42982:SF1">
    <property type="entry name" value="SEC-INDEPENDENT PROTEIN TRANSLOCASE PROTEIN TATA"/>
    <property type="match status" value="1"/>
</dbReference>
<keyword evidence="4 9" id="KW-0812">Transmembrane</keyword>
<keyword evidence="3 9" id="KW-1003">Cell membrane</keyword>
<dbReference type="GO" id="GO:0043953">
    <property type="term" value="P:protein transport by the Tat complex"/>
    <property type="evidence" value="ECO:0007669"/>
    <property type="project" value="UniProtKB-UniRule"/>
</dbReference>
<dbReference type="RefSeq" id="WP_015179206.1">
    <property type="nucleotide sequence ID" value="NC_019729.1"/>
</dbReference>
<dbReference type="OrthoDB" id="9800908at2"/>
<dbReference type="Pfam" id="PF02416">
    <property type="entry name" value="TatA_B_E"/>
    <property type="match status" value="1"/>
</dbReference>
<dbReference type="EMBL" id="CP003614">
    <property type="protein sequence ID" value="AFZ10005.1"/>
    <property type="molecule type" value="Genomic_DNA"/>
</dbReference>
<evidence type="ECO:0000256" key="2">
    <source>
        <dbReference type="ARBA" id="ARBA00022448"/>
    </source>
</evidence>
<keyword evidence="5 9" id="KW-0653">Protein transport</keyword>
<keyword evidence="8 9" id="KW-0472">Membrane</keyword>
<reference evidence="11 12" key="1">
    <citation type="submission" date="2012-05" db="EMBL/GenBank/DDBJ databases">
        <title>Finished chromosome of genome of Oscillatoria sp. PCC 7112.</title>
        <authorList>
            <consortium name="US DOE Joint Genome Institute"/>
            <person name="Gugger M."/>
            <person name="Coursin T."/>
            <person name="Rippka R."/>
            <person name="Tandeau De Marsac N."/>
            <person name="Huntemann M."/>
            <person name="Wei C.-L."/>
            <person name="Han J."/>
            <person name="Detter J.C."/>
            <person name="Han C."/>
            <person name="Tapia R."/>
            <person name="Davenport K."/>
            <person name="Daligault H."/>
            <person name="Erkkila T."/>
            <person name="Gu W."/>
            <person name="Munk A.C.C."/>
            <person name="Teshima H."/>
            <person name="Xu Y."/>
            <person name="Chain P."/>
            <person name="Chen A."/>
            <person name="Krypides N."/>
            <person name="Mavromatis K."/>
            <person name="Markowitz V."/>
            <person name="Szeto E."/>
            <person name="Ivanova N."/>
            <person name="Mikhailova N."/>
            <person name="Ovchinnikova G."/>
            <person name="Pagani I."/>
            <person name="Pati A."/>
            <person name="Goodwin L."/>
            <person name="Peters L."/>
            <person name="Pitluck S."/>
            <person name="Woyke T."/>
            <person name="Kerfeld C."/>
        </authorList>
    </citation>
    <scope>NUCLEOTIDE SEQUENCE [LARGE SCALE GENOMIC DNA]</scope>
    <source>
        <strain evidence="11 12">PCC 7112</strain>
    </source>
</reference>
<evidence type="ECO:0000256" key="8">
    <source>
        <dbReference type="ARBA" id="ARBA00023136"/>
    </source>
</evidence>
<evidence type="ECO:0000313" key="11">
    <source>
        <dbReference type="EMBL" id="AFZ10005.1"/>
    </source>
</evidence>
<name>K9VS18_9CYAN</name>
<dbReference type="KEGG" id="oni:Osc7112_5796"/>
<dbReference type="Proteomes" id="UP000010478">
    <property type="component" value="Chromosome"/>
</dbReference>
<evidence type="ECO:0000256" key="3">
    <source>
        <dbReference type="ARBA" id="ARBA00022475"/>
    </source>
</evidence>
<dbReference type="Gene3D" id="1.20.5.3310">
    <property type="match status" value="1"/>
</dbReference>
<proteinExistence type="inferred from homology"/>
<accession>K9VS18</accession>
<dbReference type="InterPro" id="IPR003369">
    <property type="entry name" value="TatA/B/E"/>
</dbReference>
<evidence type="ECO:0000256" key="9">
    <source>
        <dbReference type="HAMAP-Rule" id="MF_00236"/>
    </source>
</evidence>
<keyword evidence="2 9" id="KW-0813">Transport</keyword>
<evidence type="ECO:0000256" key="6">
    <source>
        <dbReference type="ARBA" id="ARBA00022989"/>
    </source>
</evidence>
<evidence type="ECO:0000256" key="7">
    <source>
        <dbReference type="ARBA" id="ARBA00023010"/>
    </source>
</evidence>
<organism evidence="11 12">
    <name type="scientific">Phormidium nigroviride PCC 7112</name>
    <dbReference type="NCBI Taxonomy" id="179408"/>
    <lineage>
        <taxon>Bacteria</taxon>
        <taxon>Bacillati</taxon>
        <taxon>Cyanobacteriota</taxon>
        <taxon>Cyanophyceae</taxon>
        <taxon>Oscillatoriophycideae</taxon>
        <taxon>Oscillatoriales</taxon>
        <taxon>Oscillatoriaceae</taxon>
        <taxon>Phormidium</taxon>
    </lineage>
</organism>
<dbReference type="AlphaFoldDB" id="K9VS18"/>
<comment type="function">
    <text evidence="9">Part of the twin-arginine translocation (Tat) system that transports large folded proteins containing a characteristic twin-arginine motif in their signal peptide across membranes. TatA could form the protein-conducting channel of the Tat system.</text>
</comment>
<dbReference type="GO" id="GO:0008320">
    <property type="term" value="F:protein transmembrane transporter activity"/>
    <property type="evidence" value="ECO:0007669"/>
    <property type="project" value="UniProtKB-UniRule"/>
</dbReference>
<dbReference type="PRINTS" id="PR01506">
    <property type="entry name" value="TATBPROTEIN"/>
</dbReference>
<evidence type="ECO:0000256" key="1">
    <source>
        <dbReference type="ARBA" id="ARBA00004162"/>
    </source>
</evidence>
<evidence type="ECO:0000313" key="12">
    <source>
        <dbReference type="Proteomes" id="UP000010478"/>
    </source>
</evidence>
<feature type="region of interest" description="Disordered" evidence="10">
    <location>
        <begin position="39"/>
        <end position="65"/>
    </location>
</feature>
<dbReference type="GO" id="GO:0033281">
    <property type="term" value="C:TAT protein transport complex"/>
    <property type="evidence" value="ECO:0007669"/>
    <property type="project" value="UniProtKB-UniRule"/>
</dbReference>
<keyword evidence="12" id="KW-1185">Reference proteome</keyword>
<comment type="subcellular location">
    <subcellularLocation>
        <location evidence="1 9">Cell membrane</location>
        <topology evidence="1 9">Single-pass membrane protein</topology>
    </subcellularLocation>
</comment>
<dbReference type="HAMAP" id="MF_00236">
    <property type="entry name" value="TatA_E"/>
    <property type="match status" value="1"/>
</dbReference>